<evidence type="ECO:0000313" key="16">
    <source>
        <dbReference type="EMBL" id="GAA96196.1"/>
    </source>
</evidence>
<feature type="region of interest" description="Disordered" evidence="14">
    <location>
        <begin position="499"/>
        <end position="519"/>
    </location>
</feature>
<evidence type="ECO:0000256" key="4">
    <source>
        <dbReference type="ARBA" id="ARBA00005911"/>
    </source>
</evidence>
<dbReference type="GO" id="GO:0017056">
    <property type="term" value="F:structural constituent of nuclear pore"/>
    <property type="evidence" value="ECO:0007669"/>
    <property type="project" value="InterPro"/>
</dbReference>
<dbReference type="GO" id="GO:0006405">
    <property type="term" value="P:RNA export from nucleus"/>
    <property type="evidence" value="ECO:0007669"/>
    <property type="project" value="TreeGrafter"/>
</dbReference>
<dbReference type="Pfam" id="PF05064">
    <property type="entry name" value="Nsp1_C"/>
    <property type="match status" value="1"/>
</dbReference>
<evidence type="ECO:0000256" key="2">
    <source>
        <dbReference type="ARBA" id="ARBA00004567"/>
    </source>
</evidence>
<evidence type="ECO:0000256" key="8">
    <source>
        <dbReference type="ARBA" id="ARBA00023010"/>
    </source>
</evidence>
<feature type="compositionally biased region" description="Low complexity" evidence="14">
    <location>
        <begin position="205"/>
        <end position="216"/>
    </location>
</feature>
<dbReference type="STRING" id="764103.G7E036"/>
<keyword evidence="5" id="KW-0813">Transport</keyword>
<feature type="compositionally biased region" description="Polar residues" evidence="14">
    <location>
        <begin position="585"/>
        <end position="598"/>
    </location>
</feature>
<evidence type="ECO:0000256" key="6">
    <source>
        <dbReference type="ARBA" id="ARBA00022816"/>
    </source>
</evidence>
<feature type="compositionally biased region" description="Low complexity" evidence="14">
    <location>
        <begin position="124"/>
        <end position="152"/>
    </location>
</feature>
<evidence type="ECO:0000256" key="7">
    <source>
        <dbReference type="ARBA" id="ARBA00022927"/>
    </source>
</evidence>
<keyword evidence="17" id="KW-1185">Reference proteome</keyword>
<name>G7E036_MIXOS</name>
<dbReference type="GO" id="GO:0044613">
    <property type="term" value="C:nuclear pore central transport channel"/>
    <property type="evidence" value="ECO:0007669"/>
    <property type="project" value="TreeGrafter"/>
</dbReference>
<protein>
    <recommendedName>
        <fullName evidence="11">Nucleoporin NSP1</fullName>
    </recommendedName>
    <alternativeName>
        <fullName evidence="12">Nuclear pore protein NSP1</fullName>
    </alternativeName>
    <alternativeName>
        <fullName evidence="13">Nucleoskeletal-like protein</fullName>
    </alternativeName>
</protein>
<evidence type="ECO:0000313" key="17">
    <source>
        <dbReference type="Proteomes" id="UP000009131"/>
    </source>
</evidence>
<sequence length="598" mass="59797">MSFNFGSFGQTTGPPASAPPSTTATPAPSFSFATPAQPAGQAGTNTPAAPGTPAGPPPASTNTSFSFGSFGANANASKPATLSFGTPASGQPANPFGSTQPAAQPKPSFSFGAPSTGTTGSPFGQPAASTSTASTATAPAPAPTFAGFGQPAKPSTPAASTTNASPFSFAAPPPATSASITAPAKPAVPSFGAPAAGGSSFSFGTPASTPPVTASTDQAKPAPASTGFSFGAPPKPAEDKAAAPAVPTFGFGKPPATSTPAAAPSSGSGGFSFGAPASTTSTSASTPAPTPAAKTPALPTFGAPPASTSASTTAASARAAAPAPAPATGGFSFGTPAPAANATSALGSAPAKPLEASKPAAVPSLLAGMRLEEIVNRWYAELDERTREFSHLAGEVRAWDSVLVQNGENISRLYTALLATEPTQASIDQSLDYVETQQKELSSILDSYEQNVTEILGEPRAGQSDNEREKAYALAETLNTQLDDMSKTLSSLIGEVNSLSHRSGITPGPSDDPNKPADPVSQITAILNAHLSSLQSIESQTEGLRKQVDDLEWRIKGVSQSDWKGLESGSQRGTPRAQRVLGPASRTNSPVVRSNLYR</sequence>
<keyword evidence="8" id="KW-0811">Translocation</keyword>
<dbReference type="FunFam" id="1.20.5.170:FF:000040">
    <property type="entry name" value="Nuclear pore glycoprotein p62"/>
    <property type="match status" value="1"/>
</dbReference>
<reference evidence="16 17" key="2">
    <citation type="journal article" date="2012" name="Open Biol.">
        <title>Characteristics of nucleosomes and linker DNA regions on the genome of the basidiomycete Mixia osmundae revealed by mono- and dinucleosome mapping.</title>
        <authorList>
            <person name="Nishida H."/>
            <person name="Kondo S."/>
            <person name="Matsumoto T."/>
            <person name="Suzuki Y."/>
            <person name="Yoshikawa H."/>
            <person name="Taylor T.D."/>
            <person name="Sugiyama J."/>
        </authorList>
    </citation>
    <scope>NUCLEOTIDE SEQUENCE [LARGE SCALE GENOMIC DNA]</scope>
    <source>
        <strain evidence="17">CBS 9802 / IAM 14324 / JCM 22182 / KY 12970</strain>
    </source>
</reference>
<comment type="caution">
    <text evidence="16">The sequence shown here is derived from an EMBL/GenBank/DDBJ whole genome shotgun (WGS) entry which is preliminary data.</text>
</comment>
<dbReference type="GO" id="GO:0006606">
    <property type="term" value="P:protein import into nucleus"/>
    <property type="evidence" value="ECO:0007669"/>
    <property type="project" value="TreeGrafter"/>
</dbReference>
<feature type="compositionally biased region" description="Low complexity" evidence="14">
    <location>
        <begin position="273"/>
        <end position="326"/>
    </location>
</feature>
<dbReference type="EMBL" id="BABT02000076">
    <property type="protein sequence ID" value="GAA96196.1"/>
    <property type="molecule type" value="Genomic_DNA"/>
</dbReference>
<keyword evidence="7" id="KW-0653">Protein transport</keyword>
<evidence type="ECO:0000256" key="3">
    <source>
        <dbReference type="ARBA" id="ARBA00004620"/>
    </source>
</evidence>
<evidence type="ECO:0000259" key="15">
    <source>
        <dbReference type="Pfam" id="PF05064"/>
    </source>
</evidence>
<dbReference type="RefSeq" id="XP_014570816.1">
    <property type="nucleotide sequence ID" value="XM_014715330.1"/>
</dbReference>
<feature type="compositionally biased region" description="Polar residues" evidence="14">
    <location>
        <begin position="562"/>
        <end position="573"/>
    </location>
</feature>
<comment type="subcellular location">
    <subcellularLocation>
        <location evidence="1">Nucleus membrane</location>
        <topology evidence="1">Peripheral membrane protein</topology>
        <orientation evidence="1">Cytoplasmic side</orientation>
    </subcellularLocation>
    <subcellularLocation>
        <location evidence="3">Nucleus membrane</location>
        <topology evidence="3">Peripheral membrane protein</topology>
        <orientation evidence="3">Nucleoplasmic side</orientation>
    </subcellularLocation>
    <subcellularLocation>
        <location evidence="2">Nucleus</location>
        <location evidence="2">Nuclear pore complex</location>
    </subcellularLocation>
</comment>
<keyword evidence="10" id="KW-0539">Nucleus</keyword>
<evidence type="ECO:0000256" key="11">
    <source>
        <dbReference type="ARBA" id="ARBA00068864"/>
    </source>
</evidence>
<feature type="compositionally biased region" description="Polar residues" evidence="14">
    <location>
        <begin position="78"/>
        <end position="102"/>
    </location>
</feature>
<dbReference type="AlphaFoldDB" id="G7E036"/>
<dbReference type="InParanoid" id="G7E036"/>
<feature type="region of interest" description="Disordered" evidence="14">
    <location>
        <begin position="562"/>
        <end position="598"/>
    </location>
</feature>
<dbReference type="Gene3D" id="1.20.5.170">
    <property type="match status" value="1"/>
</dbReference>
<reference evidence="16 17" key="1">
    <citation type="journal article" date="2011" name="J. Gen. Appl. Microbiol.">
        <title>Draft genome sequencing of the enigmatic basidiomycete Mixia osmundae.</title>
        <authorList>
            <person name="Nishida H."/>
            <person name="Nagatsuka Y."/>
            <person name="Sugiyama J."/>
        </authorList>
    </citation>
    <scope>NUCLEOTIDE SEQUENCE [LARGE SCALE GENOMIC DNA]</scope>
    <source>
        <strain evidence="17">CBS 9802 / IAM 14324 / JCM 22182 / KY 12970</strain>
    </source>
</reference>
<organism evidence="16 17">
    <name type="scientific">Mixia osmundae (strain CBS 9802 / IAM 14324 / JCM 22182 / KY 12970)</name>
    <dbReference type="NCBI Taxonomy" id="764103"/>
    <lineage>
        <taxon>Eukaryota</taxon>
        <taxon>Fungi</taxon>
        <taxon>Dikarya</taxon>
        <taxon>Basidiomycota</taxon>
        <taxon>Pucciniomycotina</taxon>
        <taxon>Mixiomycetes</taxon>
        <taxon>Mixiales</taxon>
        <taxon>Mixiaceae</taxon>
        <taxon>Mixia</taxon>
    </lineage>
</organism>
<dbReference type="GO" id="GO:0031965">
    <property type="term" value="C:nuclear membrane"/>
    <property type="evidence" value="ECO:0007669"/>
    <property type="project" value="UniProtKB-SubCell"/>
</dbReference>
<feature type="domain" description="Nucleoporin NSP1-like C-terminal" evidence="15">
    <location>
        <begin position="359"/>
        <end position="465"/>
    </location>
</feature>
<dbReference type="InterPro" id="IPR026010">
    <property type="entry name" value="NSP1/NUP62"/>
</dbReference>
<keyword evidence="6" id="KW-0509">mRNA transport</keyword>
<dbReference type="Proteomes" id="UP000009131">
    <property type="component" value="Unassembled WGS sequence"/>
</dbReference>
<feature type="compositionally biased region" description="Low complexity" evidence="14">
    <location>
        <begin position="60"/>
        <end position="77"/>
    </location>
</feature>
<dbReference type="eggNOG" id="KOG2196">
    <property type="taxonomic scope" value="Eukaryota"/>
</dbReference>
<evidence type="ECO:0000256" key="5">
    <source>
        <dbReference type="ARBA" id="ARBA00022448"/>
    </source>
</evidence>
<feature type="compositionally biased region" description="Low complexity" evidence="14">
    <location>
        <begin position="9"/>
        <end position="52"/>
    </location>
</feature>
<gene>
    <name evidence="16" type="primary">Mo02860</name>
    <name evidence="16" type="ORF">E5Q_02860</name>
</gene>
<evidence type="ECO:0000256" key="10">
    <source>
        <dbReference type="ARBA" id="ARBA00023242"/>
    </source>
</evidence>
<dbReference type="PANTHER" id="PTHR12084:SF0">
    <property type="entry name" value="NUCLEAR PORE GLYCOPROTEIN P62"/>
    <property type="match status" value="1"/>
</dbReference>
<dbReference type="OMA" id="EMMSKQV"/>
<dbReference type="GO" id="GO:0051028">
    <property type="term" value="P:mRNA transport"/>
    <property type="evidence" value="ECO:0007669"/>
    <property type="project" value="UniProtKB-KW"/>
</dbReference>
<evidence type="ECO:0000256" key="12">
    <source>
        <dbReference type="ARBA" id="ARBA00078941"/>
    </source>
</evidence>
<dbReference type="OrthoDB" id="344345at2759"/>
<dbReference type="HOGENOM" id="CLU_018823_1_0_1"/>
<feature type="region of interest" description="Disordered" evidence="14">
    <location>
        <begin position="1"/>
        <end position="326"/>
    </location>
</feature>
<feature type="compositionally biased region" description="Low complexity" evidence="14">
    <location>
        <begin position="254"/>
        <end position="266"/>
    </location>
</feature>
<comment type="similarity">
    <text evidence="4">Belongs to the nucleoporin NSP1/NUP62 family.</text>
</comment>
<proteinExistence type="inferred from homology"/>
<evidence type="ECO:0000256" key="13">
    <source>
        <dbReference type="ARBA" id="ARBA00081079"/>
    </source>
</evidence>
<evidence type="ECO:0000256" key="9">
    <source>
        <dbReference type="ARBA" id="ARBA00023132"/>
    </source>
</evidence>
<evidence type="ECO:0000256" key="1">
    <source>
        <dbReference type="ARBA" id="ARBA00004335"/>
    </source>
</evidence>
<dbReference type="InterPro" id="IPR007758">
    <property type="entry name" value="Nucleoporin_NSP1_C"/>
</dbReference>
<keyword evidence="9" id="KW-0906">Nuclear pore complex</keyword>
<evidence type="ECO:0000256" key="14">
    <source>
        <dbReference type="SAM" id="MobiDB-lite"/>
    </source>
</evidence>
<feature type="compositionally biased region" description="Polar residues" evidence="14">
    <location>
        <begin position="113"/>
        <end position="122"/>
    </location>
</feature>
<accession>G7E036</accession>
<feature type="compositionally biased region" description="Low complexity" evidence="14">
    <location>
        <begin position="164"/>
        <end position="187"/>
    </location>
</feature>
<dbReference type="GO" id="GO:0005543">
    <property type="term" value="F:phospholipid binding"/>
    <property type="evidence" value="ECO:0007669"/>
    <property type="project" value="TreeGrafter"/>
</dbReference>
<dbReference type="PANTHER" id="PTHR12084">
    <property type="entry name" value="NUCLEAR PORE GLYCOPROTEIN P62-RELATED"/>
    <property type="match status" value="1"/>
</dbReference>